<accession>A0A315RYR1</accession>
<evidence type="ECO:0000259" key="7">
    <source>
        <dbReference type="Pfam" id="PF02687"/>
    </source>
</evidence>
<dbReference type="InterPro" id="IPR003838">
    <property type="entry name" value="ABC3_permease_C"/>
</dbReference>
<dbReference type="GeneID" id="29695833"/>
<gene>
    <name evidence="8" type="ORF">PG2011B_0129</name>
</gene>
<reference evidence="8 9" key="1">
    <citation type="journal article" date="2019" name="Appl. Environ. Microbiol.">
        <title>Dissecting the evolutionary development of the Bifidobacterium animalis species through comparative genomics analyses.</title>
        <authorList>
            <person name="Lugli G.A."/>
            <person name="Mancino W."/>
            <person name="Milani C."/>
            <person name="Duranti S."/>
            <person name="Mancabelli L."/>
            <person name="Napoli S."/>
            <person name="Mangifesta M."/>
            <person name="Viappiani A."/>
            <person name="Anzalone R."/>
            <person name="Longhi G."/>
            <person name="van Sinderen D."/>
            <person name="Ventura M."/>
            <person name="Turroni F."/>
        </authorList>
    </citation>
    <scope>NUCLEOTIDE SEQUENCE [LARGE SCALE GENOMIC DNA]</scope>
    <source>
        <strain evidence="8 9">2011B</strain>
    </source>
</reference>
<dbReference type="AlphaFoldDB" id="A0A315RYR1"/>
<proteinExistence type="predicted"/>
<dbReference type="EMBL" id="RSCO01000007">
    <property type="protein sequence ID" value="RYM96953.1"/>
    <property type="molecule type" value="Genomic_DNA"/>
</dbReference>
<evidence type="ECO:0000256" key="5">
    <source>
        <dbReference type="ARBA" id="ARBA00023136"/>
    </source>
</evidence>
<evidence type="ECO:0000313" key="9">
    <source>
        <dbReference type="Proteomes" id="UP000293613"/>
    </source>
</evidence>
<dbReference type="Proteomes" id="UP000293613">
    <property type="component" value="Unassembled WGS sequence"/>
</dbReference>
<evidence type="ECO:0000256" key="2">
    <source>
        <dbReference type="ARBA" id="ARBA00022475"/>
    </source>
</evidence>
<feature type="transmembrane region" description="Helical" evidence="6">
    <location>
        <begin position="7"/>
        <end position="32"/>
    </location>
</feature>
<dbReference type="RefSeq" id="WP_004218464.1">
    <property type="nucleotide sequence ID" value="NZ_CP084116.1"/>
</dbReference>
<feature type="transmembrane region" description="Helical" evidence="6">
    <location>
        <begin position="44"/>
        <end position="63"/>
    </location>
</feature>
<protein>
    <submittedName>
        <fullName evidence="8">ABC transporter permease</fullName>
    </submittedName>
</protein>
<feature type="domain" description="ABC3 transporter permease C-terminal" evidence="7">
    <location>
        <begin position="1"/>
        <end position="73"/>
    </location>
</feature>
<dbReference type="GO" id="GO:0005886">
    <property type="term" value="C:plasma membrane"/>
    <property type="evidence" value="ECO:0007669"/>
    <property type="project" value="UniProtKB-SubCell"/>
</dbReference>
<evidence type="ECO:0000256" key="3">
    <source>
        <dbReference type="ARBA" id="ARBA00022692"/>
    </source>
</evidence>
<evidence type="ECO:0000256" key="4">
    <source>
        <dbReference type="ARBA" id="ARBA00022989"/>
    </source>
</evidence>
<keyword evidence="2" id="KW-1003">Cell membrane</keyword>
<organism evidence="8 9">
    <name type="scientific">Bifidobacterium animalis subsp. lactis</name>
    <name type="common">Bifidobacterium lactis</name>
    <dbReference type="NCBI Taxonomy" id="302911"/>
    <lineage>
        <taxon>Bacteria</taxon>
        <taxon>Bacillati</taxon>
        <taxon>Actinomycetota</taxon>
        <taxon>Actinomycetes</taxon>
        <taxon>Bifidobacteriales</taxon>
        <taxon>Bifidobacteriaceae</taxon>
        <taxon>Bifidobacterium</taxon>
    </lineage>
</organism>
<keyword evidence="5 6" id="KW-0472">Membrane</keyword>
<keyword evidence="3 6" id="KW-0812">Transmembrane</keyword>
<comment type="subcellular location">
    <subcellularLocation>
        <location evidence="1">Cell membrane</location>
        <topology evidence="1">Multi-pass membrane protein</topology>
    </subcellularLocation>
</comment>
<keyword evidence="4 6" id="KW-1133">Transmembrane helix</keyword>
<sequence>MIAIESVILSVFGTVLGILVGLGAGVVVRQAYRDNGLSTMSIPWLQLLGFLGAAILVGLIASISPASRALKKPVLEAVASD</sequence>
<name>A0A315RYR1_BIFAN</name>
<dbReference type="Pfam" id="PF02687">
    <property type="entry name" value="FtsX"/>
    <property type="match status" value="1"/>
</dbReference>
<evidence type="ECO:0000256" key="1">
    <source>
        <dbReference type="ARBA" id="ARBA00004651"/>
    </source>
</evidence>
<evidence type="ECO:0000256" key="6">
    <source>
        <dbReference type="SAM" id="Phobius"/>
    </source>
</evidence>
<comment type="caution">
    <text evidence="8">The sequence shown here is derived from an EMBL/GenBank/DDBJ whole genome shotgun (WGS) entry which is preliminary data.</text>
</comment>
<evidence type="ECO:0000313" key="8">
    <source>
        <dbReference type="EMBL" id="RYM96953.1"/>
    </source>
</evidence>